<reference evidence="2" key="2">
    <citation type="submission" date="2015-03" db="UniProtKB">
        <authorList>
            <consortium name="EnsemblPlants"/>
        </authorList>
    </citation>
    <scope>IDENTIFICATION</scope>
</reference>
<reference evidence="2" key="1">
    <citation type="journal article" date="2009" name="Rice">
        <title>De Novo Next Generation Sequencing of Plant Genomes.</title>
        <authorList>
            <person name="Rounsley S."/>
            <person name="Marri P.R."/>
            <person name="Yu Y."/>
            <person name="He R."/>
            <person name="Sisneros N."/>
            <person name="Goicoechea J.L."/>
            <person name="Lee S.J."/>
            <person name="Angelova A."/>
            <person name="Kudrna D."/>
            <person name="Luo M."/>
            <person name="Affourtit J."/>
            <person name="Desany B."/>
            <person name="Knight J."/>
            <person name="Niazi F."/>
            <person name="Egholm M."/>
            <person name="Wing R.A."/>
        </authorList>
    </citation>
    <scope>NUCLEOTIDE SEQUENCE [LARGE SCALE GENOMIC DNA]</scope>
    <source>
        <strain evidence="2">cv. IRGC 105608</strain>
    </source>
</reference>
<organism evidence="2">
    <name type="scientific">Oryza barthii</name>
    <dbReference type="NCBI Taxonomy" id="65489"/>
    <lineage>
        <taxon>Eukaryota</taxon>
        <taxon>Viridiplantae</taxon>
        <taxon>Streptophyta</taxon>
        <taxon>Embryophyta</taxon>
        <taxon>Tracheophyta</taxon>
        <taxon>Spermatophyta</taxon>
        <taxon>Magnoliopsida</taxon>
        <taxon>Liliopsida</taxon>
        <taxon>Poales</taxon>
        <taxon>Poaceae</taxon>
        <taxon>BOP clade</taxon>
        <taxon>Oryzoideae</taxon>
        <taxon>Oryzeae</taxon>
        <taxon>Oryzinae</taxon>
        <taxon>Oryza</taxon>
    </lineage>
</organism>
<dbReference type="AlphaFoldDB" id="A0A0D3EWL9"/>
<accession>A0A0D3EWL9</accession>
<feature type="compositionally biased region" description="Basic and acidic residues" evidence="1">
    <location>
        <begin position="131"/>
        <end position="146"/>
    </location>
</feature>
<protein>
    <recommendedName>
        <fullName evidence="4">DUF834 domain-containing protein</fullName>
    </recommendedName>
</protein>
<evidence type="ECO:0000313" key="2">
    <source>
        <dbReference type="EnsemblPlants" id="OBART01G38200.1"/>
    </source>
</evidence>
<evidence type="ECO:0000313" key="3">
    <source>
        <dbReference type="Proteomes" id="UP000026960"/>
    </source>
</evidence>
<sequence>MVGSATSEFRVSGSGAPEFMVAGTVRGRVGDVEARRRPEISGDGRRGLSMVLGSGVVPRSPMVLEPALSSSLARYDPDLAWWRREGGGDPGRWWWEAATRRRWAKEPMTGRRRDGGGDHGTEGEEGGDLWRWAKEAGGRWEEEKRD</sequence>
<evidence type="ECO:0000256" key="1">
    <source>
        <dbReference type="SAM" id="MobiDB-lite"/>
    </source>
</evidence>
<dbReference type="EnsemblPlants" id="OBART01G38200.1">
    <property type="protein sequence ID" value="OBART01G38200.1"/>
    <property type="gene ID" value="OBART01G38200"/>
</dbReference>
<dbReference type="PaxDb" id="65489-OBART01G38200.1"/>
<dbReference type="HOGENOM" id="CLU_1780252_0_0_1"/>
<name>A0A0D3EWL9_9ORYZ</name>
<feature type="region of interest" description="Disordered" evidence="1">
    <location>
        <begin position="105"/>
        <end position="146"/>
    </location>
</feature>
<feature type="compositionally biased region" description="Basic and acidic residues" evidence="1">
    <location>
        <begin position="105"/>
        <end position="122"/>
    </location>
</feature>
<dbReference type="Proteomes" id="UP000026960">
    <property type="component" value="Chromosome 1"/>
</dbReference>
<keyword evidence="3" id="KW-1185">Reference proteome</keyword>
<dbReference type="Gramene" id="OBART01G38200.1">
    <property type="protein sequence ID" value="OBART01G38200.1"/>
    <property type="gene ID" value="OBART01G38200"/>
</dbReference>
<evidence type="ECO:0008006" key="4">
    <source>
        <dbReference type="Google" id="ProtNLM"/>
    </source>
</evidence>
<proteinExistence type="predicted"/>